<dbReference type="PROSITE" id="PS00131">
    <property type="entry name" value="CARBOXYPEPT_SER_SER"/>
    <property type="match status" value="1"/>
</dbReference>
<reference evidence="7" key="1">
    <citation type="submission" date="2025-08" db="UniProtKB">
        <authorList>
            <consortium name="RefSeq"/>
        </authorList>
    </citation>
    <scope>IDENTIFICATION</scope>
</reference>
<dbReference type="GO" id="GO:0031647">
    <property type="term" value="P:regulation of protein stability"/>
    <property type="evidence" value="ECO:0007669"/>
    <property type="project" value="UniProtKB-ARBA"/>
</dbReference>
<evidence type="ECO:0000256" key="2">
    <source>
        <dbReference type="ARBA" id="ARBA00022645"/>
    </source>
</evidence>
<protein>
    <recommendedName>
        <fullName evidence="5">Carboxypeptidase</fullName>
        <ecNumber evidence="5">3.4.16.-</ecNumber>
    </recommendedName>
</protein>
<accession>A0A6P7TSR4</accession>
<keyword evidence="6" id="KW-1185">Reference proteome</keyword>
<keyword evidence="4 5" id="KW-0378">Hydrolase</keyword>
<dbReference type="Pfam" id="PF00450">
    <property type="entry name" value="Peptidase_S10"/>
    <property type="match status" value="1"/>
</dbReference>
<feature type="chain" id="PRO_5028507719" description="Carboxypeptidase" evidence="5">
    <location>
        <begin position="26"/>
        <end position="473"/>
    </location>
</feature>
<dbReference type="PRINTS" id="PR00724">
    <property type="entry name" value="CRBOXYPTASEC"/>
</dbReference>
<dbReference type="FunFam" id="3.40.50.1820:FF:000335">
    <property type="entry name" value="Carboxypeptidase"/>
    <property type="match status" value="1"/>
</dbReference>
<dbReference type="EC" id="3.4.16.-" evidence="5"/>
<evidence type="ECO:0000256" key="4">
    <source>
        <dbReference type="ARBA" id="ARBA00022801"/>
    </source>
</evidence>
<dbReference type="PANTHER" id="PTHR11802:SF201">
    <property type="entry name" value="CARBOXYPEPTIDASE"/>
    <property type="match status" value="1"/>
</dbReference>
<evidence type="ECO:0000313" key="7">
    <source>
        <dbReference type="RefSeq" id="XP_029652935.1"/>
    </source>
</evidence>
<evidence type="ECO:0000256" key="1">
    <source>
        <dbReference type="ARBA" id="ARBA00009431"/>
    </source>
</evidence>
<dbReference type="InterPro" id="IPR018202">
    <property type="entry name" value="Ser_caboxypep_ser_AS"/>
</dbReference>
<dbReference type="Proteomes" id="UP000515154">
    <property type="component" value="Linkage group LG29"/>
</dbReference>
<organism evidence="6 7">
    <name type="scientific">Octopus sinensis</name>
    <name type="common">East Asian common octopus</name>
    <dbReference type="NCBI Taxonomy" id="2607531"/>
    <lineage>
        <taxon>Eukaryota</taxon>
        <taxon>Metazoa</taxon>
        <taxon>Spiralia</taxon>
        <taxon>Lophotrochozoa</taxon>
        <taxon>Mollusca</taxon>
        <taxon>Cephalopoda</taxon>
        <taxon>Coleoidea</taxon>
        <taxon>Octopodiformes</taxon>
        <taxon>Octopoda</taxon>
        <taxon>Incirrata</taxon>
        <taxon>Octopodidae</taxon>
        <taxon>Octopus</taxon>
    </lineage>
</organism>
<dbReference type="SUPFAM" id="SSF53474">
    <property type="entry name" value="alpha/beta-Hydrolases"/>
    <property type="match status" value="1"/>
</dbReference>
<dbReference type="GO" id="GO:0004185">
    <property type="term" value="F:serine-type carboxypeptidase activity"/>
    <property type="evidence" value="ECO:0007669"/>
    <property type="project" value="UniProtKB-UniRule"/>
</dbReference>
<dbReference type="GO" id="GO:1904715">
    <property type="term" value="P:negative regulation of chaperone-mediated autophagy"/>
    <property type="evidence" value="ECO:0007669"/>
    <property type="project" value="UniProtKB-ARBA"/>
</dbReference>
<keyword evidence="3 5" id="KW-0645">Protease</keyword>
<name>A0A6P7TSR4_9MOLL</name>
<dbReference type="PROSITE" id="PS00560">
    <property type="entry name" value="CARBOXYPEPT_SER_HIS"/>
    <property type="match status" value="1"/>
</dbReference>
<sequence length="473" mass="53016">MRVSSVRALLVVGLVGVALITTATAAANEDLIHSLPGLKKQPMFQQYSGYLDGIDGRHLHYWLVESQQNPKTDPLVLWMNGGPGCSSLLAVLTEHGPYVIQDDTSLEYNPHSWNKIANVLYLEAPAGVGFSYKDDKNYTTDDDLTSLNNLAAIKSFFKKFPEYNGREFFVTGESYGGIYVPTLSERLLGEPSINFQGFAVGNGMSDYRINAASILYFGYYHGLYGSKLYANLLSSCCGSNTTVCYISKTPSAQCGFYAGKALNLIYASDLNMYNLYAKCEKTEIPGGFQQYHDMGNSFRNFPQFIKERQELRMKDPKSLKLVPPCINGTASLVYFSRADVRKALNIPTSVASWDLCSNVVSEHYKRTYRTMYLQYLKVFAAKKRILLYNGDVDMACNFLGDEWFLNSLKLTLVTPRKAWHYTSDDGSQQVAGYVKQFQNVTFVTVRGAGHMVPTDKPIPAFLLFSHFINNKPF</sequence>
<dbReference type="InterPro" id="IPR033124">
    <property type="entry name" value="Ser_caboxypep_his_AS"/>
</dbReference>
<evidence type="ECO:0000256" key="5">
    <source>
        <dbReference type="RuleBase" id="RU361156"/>
    </source>
</evidence>
<gene>
    <name evidence="7" type="primary">LOC115226095</name>
</gene>
<feature type="signal peptide" evidence="5">
    <location>
        <begin position="1"/>
        <end position="25"/>
    </location>
</feature>
<comment type="similarity">
    <text evidence="1 5">Belongs to the peptidase S10 family.</text>
</comment>
<dbReference type="RefSeq" id="XP_029652935.1">
    <property type="nucleotide sequence ID" value="XM_029797075.2"/>
</dbReference>
<evidence type="ECO:0000313" key="6">
    <source>
        <dbReference type="Proteomes" id="UP000515154"/>
    </source>
</evidence>
<keyword evidence="5" id="KW-0732">Signal</keyword>
<dbReference type="AlphaFoldDB" id="A0A6P7TSR4"/>
<dbReference type="GO" id="GO:0006508">
    <property type="term" value="P:proteolysis"/>
    <property type="evidence" value="ECO:0007669"/>
    <property type="project" value="UniProtKB-KW"/>
</dbReference>
<dbReference type="PANTHER" id="PTHR11802">
    <property type="entry name" value="SERINE PROTEASE FAMILY S10 SERINE CARBOXYPEPTIDASE"/>
    <property type="match status" value="1"/>
</dbReference>
<dbReference type="KEGG" id="osn:115226095"/>
<dbReference type="InterPro" id="IPR029058">
    <property type="entry name" value="AB_hydrolase_fold"/>
</dbReference>
<dbReference type="InterPro" id="IPR001563">
    <property type="entry name" value="Peptidase_S10"/>
</dbReference>
<proteinExistence type="inferred from homology"/>
<evidence type="ECO:0000256" key="3">
    <source>
        <dbReference type="ARBA" id="ARBA00022670"/>
    </source>
</evidence>
<keyword evidence="2 5" id="KW-0121">Carboxypeptidase</keyword>
<dbReference type="Gene3D" id="3.40.50.1820">
    <property type="entry name" value="alpha/beta hydrolase"/>
    <property type="match status" value="1"/>
</dbReference>